<dbReference type="InterPro" id="IPR001611">
    <property type="entry name" value="Leu-rich_rpt"/>
</dbReference>
<protein>
    <submittedName>
        <fullName evidence="4">L domain-like protein</fullName>
    </submittedName>
</protein>
<dbReference type="PANTHER" id="PTHR48051:SF1">
    <property type="entry name" value="RAS SUPPRESSOR PROTEIN 1"/>
    <property type="match status" value="1"/>
</dbReference>
<feature type="region of interest" description="Disordered" evidence="3">
    <location>
        <begin position="670"/>
        <end position="695"/>
    </location>
</feature>
<proteinExistence type="predicted"/>
<dbReference type="GO" id="GO:0005737">
    <property type="term" value="C:cytoplasm"/>
    <property type="evidence" value="ECO:0007669"/>
    <property type="project" value="TreeGrafter"/>
</dbReference>
<dbReference type="InParanoid" id="A0A4S2N071"/>
<evidence type="ECO:0000313" key="4">
    <source>
        <dbReference type="EMBL" id="TGZ82333.1"/>
    </source>
</evidence>
<dbReference type="OrthoDB" id="676979at2759"/>
<dbReference type="InterPro" id="IPR032675">
    <property type="entry name" value="LRR_dom_sf"/>
</dbReference>
<evidence type="ECO:0000256" key="2">
    <source>
        <dbReference type="ARBA" id="ARBA00022737"/>
    </source>
</evidence>
<dbReference type="InterPro" id="IPR050216">
    <property type="entry name" value="LRR_domain-containing"/>
</dbReference>
<dbReference type="Pfam" id="PF13855">
    <property type="entry name" value="LRR_8"/>
    <property type="match status" value="3"/>
</dbReference>
<dbReference type="SMART" id="SM00364">
    <property type="entry name" value="LRR_BAC"/>
    <property type="match status" value="5"/>
</dbReference>
<name>A0A4S2N071_9PEZI</name>
<dbReference type="STRING" id="341454.A0A4S2N071"/>
<feature type="compositionally biased region" description="Low complexity" evidence="3">
    <location>
        <begin position="85"/>
        <end position="97"/>
    </location>
</feature>
<dbReference type="InterPro" id="IPR003591">
    <property type="entry name" value="Leu-rich_rpt_typical-subtyp"/>
</dbReference>
<sequence>MESDTDRSPPPAPKPLVAKNRLSRLPVLRKVSGSVPSSVPVSPLSPQSLLPAPSTAPSSKSPVPRGIPTIQKRSSSLRLHAPGGSSTVQQATTASTAKITPRRSLSTLHAPPPGSPGHSALKNRQSMSCISGESSLAPGPSLSRTPSLSSTPKGRRTSDIHGASVAPSLARRVSNNQLRQPAPVTDPHPSGSKVLPGTPLRSKKPGLRLSHGNTDASPTPQKRQSSANERSTPLTPRLAKRPVGGKPAGHAPPSPAASPARTPGAHKAASQSLRDTIAKARAAQKTKSVESISAGLDGFDFGTEDPFNQFGGGGTKVILARIKQARFEGKLNLSAMQLKEIPPEVYKMYESTEDDLDDNGDEPKWYESVDLTRILLADNEITELGDELAQHFGAVASIDLHNNLLSSLPGNFSTLTELTVLNLTNNKLDNSALDVIFRIPTLTDLKLAKNNLSGPLPSSIGELGALESLELQENQITTLPASLGSLPRLRLLNASKNALSTIPVDALTRCPIQELDISGNKLTEPLFSATATWDSIQSINASNNRLPAFSSSDSPIAFPELKQLFLSSNALTAIPSLAGAPELLILLVDQNRIEGLHDEVFTLHRLRTLDISGNDIKTLDPRIGAMENLEAIKFDGNPLRDRQLAGMSSVDLKKTLRQRLAPPEIIVDTGDAATDEPTDSDNLPLPGDPVDGASDSRGLATRHGLLELTRLELTDLTEEFLSSIPGGTPTSLVLSHFPLPHLPPSLISLTSLTSLHISHLPLSESYIPPNLHLPNLQTLTITSCALTSLDPMLSLSAPLLASLDVSQNALTEFPKLRDTFPALVSFLARENKIREIVVENVRGLRVLDLRANEVECLPPGLGRLGGDNGDGEQLRELRVQGNRFRVPRWQVVERGTEAVLEWCRGRLPVEEVEGEGGMGMGEEEL</sequence>
<feature type="compositionally biased region" description="Low complexity" evidence="3">
    <location>
        <begin position="31"/>
        <end position="64"/>
    </location>
</feature>
<dbReference type="PANTHER" id="PTHR48051">
    <property type="match status" value="1"/>
</dbReference>
<feature type="compositionally biased region" description="Polar residues" evidence="3">
    <location>
        <begin position="122"/>
        <end position="134"/>
    </location>
</feature>
<dbReference type="Proteomes" id="UP000298138">
    <property type="component" value="Unassembled WGS sequence"/>
</dbReference>
<organism evidence="4 5">
    <name type="scientific">Ascodesmis nigricans</name>
    <dbReference type="NCBI Taxonomy" id="341454"/>
    <lineage>
        <taxon>Eukaryota</taxon>
        <taxon>Fungi</taxon>
        <taxon>Dikarya</taxon>
        <taxon>Ascomycota</taxon>
        <taxon>Pezizomycotina</taxon>
        <taxon>Pezizomycetes</taxon>
        <taxon>Pezizales</taxon>
        <taxon>Ascodesmidaceae</taxon>
        <taxon>Ascodesmis</taxon>
    </lineage>
</organism>
<dbReference type="AlphaFoldDB" id="A0A4S2N071"/>
<evidence type="ECO:0000313" key="5">
    <source>
        <dbReference type="Proteomes" id="UP000298138"/>
    </source>
</evidence>
<reference evidence="4 5" key="1">
    <citation type="submission" date="2019-04" db="EMBL/GenBank/DDBJ databases">
        <title>Comparative genomics and transcriptomics to analyze fruiting body development in filamentous ascomycetes.</title>
        <authorList>
            <consortium name="DOE Joint Genome Institute"/>
            <person name="Lutkenhaus R."/>
            <person name="Traeger S."/>
            <person name="Breuer J."/>
            <person name="Kuo A."/>
            <person name="Lipzen A."/>
            <person name="Pangilinan J."/>
            <person name="Dilworth D."/>
            <person name="Sandor L."/>
            <person name="Poggeler S."/>
            <person name="Barry K."/>
            <person name="Grigoriev I.V."/>
            <person name="Nowrousian M."/>
        </authorList>
    </citation>
    <scope>NUCLEOTIDE SEQUENCE [LARGE SCALE GENOMIC DNA]</scope>
    <source>
        <strain evidence="4 5">CBS 389.68</strain>
    </source>
</reference>
<keyword evidence="5" id="KW-1185">Reference proteome</keyword>
<dbReference type="SUPFAM" id="SSF52058">
    <property type="entry name" value="L domain-like"/>
    <property type="match status" value="1"/>
</dbReference>
<feature type="region of interest" description="Disordered" evidence="3">
    <location>
        <begin position="1"/>
        <end position="273"/>
    </location>
</feature>
<keyword evidence="1" id="KW-0433">Leucine-rich repeat</keyword>
<feature type="compositionally biased region" description="Low complexity" evidence="3">
    <location>
        <begin position="138"/>
        <end position="152"/>
    </location>
</feature>
<evidence type="ECO:0000256" key="1">
    <source>
        <dbReference type="ARBA" id="ARBA00022614"/>
    </source>
</evidence>
<dbReference type="PROSITE" id="PS51450">
    <property type="entry name" value="LRR"/>
    <property type="match status" value="2"/>
</dbReference>
<dbReference type="Gene3D" id="3.80.10.10">
    <property type="entry name" value="Ribonuclease Inhibitor"/>
    <property type="match status" value="4"/>
</dbReference>
<feature type="compositionally biased region" description="Polar residues" evidence="3">
    <location>
        <begin position="211"/>
        <end position="234"/>
    </location>
</feature>
<dbReference type="EMBL" id="ML220116">
    <property type="protein sequence ID" value="TGZ82333.1"/>
    <property type="molecule type" value="Genomic_DNA"/>
</dbReference>
<dbReference type="SMART" id="SM00369">
    <property type="entry name" value="LRR_TYP"/>
    <property type="match status" value="8"/>
</dbReference>
<accession>A0A4S2N071</accession>
<gene>
    <name evidence="4" type="ORF">EX30DRAFT_363390</name>
</gene>
<dbReference type="SUPFAM" id="SSF52047">
    <property type="entry name" value="RNI-like"/>
    <property type="match status" value="1"/>
</dbReference>
<evidence type="ECO:0000256" key="3">
    <source>
        <dbReference type="SAM" id="MobiDB-lite"/>
    </source>
</evidence>
<keyword evidence="2" id="KW-0677">Repeat</keyword>